<evidence type="ECO:0000313" key="2">
    <source>
        <dbReference type="EMBL" id="QHT83982.1"/>
    </source>
</evidence>
<proteinExistence type="predicted"/>
<name>A0A6C0HTY9_9ZZZZ</name>
<dbReference type="InterPro" id="IPR027417">
    <property type="entry name" value="P-loop_NTPase"/>
</dbReference>
<sequence length="950" mass="108351">MDLSQTKLTKMEWESIETPVTDQEKSILKLIQDGYQNVQIKTNDNESLLSFIKIEPTAEIHMYLYIKYFAPIIAEILASVETPANSSSGVKLGPKTDTTKPTKKSKKQLPTLQKHGWLKEFQPNLPNVVKCKPPKKIDLLRLQNMDTNITSGSFDKHKIVEFVQLEFCRKMMFGQPRGQGDENIHFHLYTLLQMESASISHINPHVKAFVQQMLAYTQTQGGEHIIRDTFMNAYSIIEKNPYILRFENNTLYDHQKKLFQLFRPPLDETTTTSKMVLYTAPTGTGKTMSPLGLSHGYRIIYICAARHVGMALAKSAISMEKRVAFAFGCETAADIRLHYYSAVEYTKNHKTGGIYKVDNSNGSRVEIMICDVYSYITAMLYMLSFNQESDIILYWDEPTISLDVPNHPLHEIIQKNWKENKISNIVLSCATLPCNEDIAECLVNYRSKFEHGEVHRVSSSDCKKTISLLNAQGHPTLPHLLFDSYENIQQCVIQCEKNPSLLRYLDLREIVRMIAQMSDGDFPDGHRIGEYFTNVKEITMYRCKLYYLDLLKYMDPKVYIKLHLSLKATILPMFPTNKITKHASMDVITKVTEKPISRTVSMPDHMHVETHILKDDSAKLGVRSNMDIPSCTRTPTSSLRMMPEKPSASASCFPAVTKTTSDASTTLPVSQIPVGVSLTTSDAHTLTDGPTIYLVEDVSRMGNYYAQYSHVPTQILDGIMEKIDLNNQIQKKMEQMMKSLDDIIGAEVEKERKMTNEVLKPEAKRLMNSIEAIRKEIQVLSIGNKYIPNTLAHQQIWVSPNEPVTNAFVPYIDDDSVRKIMELGIDSKLKLLLLMGIGVFDSMLVQSQNPAISSYMEIMKRMTYKQQLILIIASSDYIYGTNYQLCHGFLGKDLHNMTQQKIIQAMGRIGRNNIQQEYTVRFRDDSLLYRVFLPLVEGDMEASNMCKLFQ</sequence>
<dbReference type="SUPFAM" id="SSF52540">
    <property type="entry name" value="P-loop containing nucleoside triphosphate hydrolases"/>
    <property type="match status" value="1"/>
</dbReference>
<organism evidence="2">
    <name type="scientific">viral metagenome</name>
    <dbReference type="NCBI Taxonomy" id="1070528"/>
    <lineage>
        <taxon>unclassified sequences</taxon>
        <taxon>metagenomes</taxon>
        <taxon>organismal metagenomes</taxon>
    </lineage>
</organism>
<accession>A0A6C0HTY9</accession>
<dbReference type="AlphaFoldDB" id="A0A6C0HTY9"/>
<dbReference type="EMBL" id="MN740015">
    <property type="protein sequence ID" value="QHT83982.1"/>
    <property type="molecule type" value="Genomic_DNA"/>
</dbReference>
<feature type="region of interest" description="Disordered" evidence="1">
    <location>
        <begin position="84"/>
        <end position="109"/>
    </location>
</feature>
<protein>
    <submittedName>
        <fullName evidence="2">Uncharacterized protein</fullName>
    </submittedName>
</protein>
<reference evidence="2" key="1">
    <citation type="journal article" date="2020" name="Nature">
        <title>Giant virus diversity and host interactions through global metagenomics.</title>
        <authorList>
            <person name="Schulz F."/>
            <person name="Roux S."/>
            <person name="Paez-Espino D."/>
            <person name="Jungbluth S."/>
            <person name="Walsh D.A."/>
            <person name="Denef V.J."/>
            <person name="McMahon K.D."/>
            <person name="Konstantinidis K.T."/>
            <person name="Eloe-Fadrosh E.A."/>
            <person name="Kyrpides N.C."/>
            <person name="Woyke T."/>
        </authorList>
    </citation>
    <scope>NUCLEOTIDE SEQUENCE</scope>
    <source>
        <strain evidence="2">GVMAG-M-3300023184-16</strain>
    </source>
</reference>
<evidence type="ECO:0000256" key="1">
    <source>
        <dbReference type="SAM" id="MobiDB-lite"/>
    </source>
</evidence>